<evidence type="ECO:0000313" key="2">
    <source>
        <dbReference type="EMBL" id="MFC7254648.1"/>
    </source>
</evidence>
<dbReference type="AlphaFoldDB" id="A0ABD5ZVG2"/>
<dbReference type="InterPro" id="IPR055959">
    <property type="entry name" value="DUF7537"/>
</dbReference>
<sequence length="274" mass="28367">MTSRRALTLLVVVLTVTAGCLGGGGAAVDTAGAADAPATEPGEGAVAGQTDGDDSTPDLTDPEAALREAGSFRVTWQYAGVDTSGVRSEVNHEYAVDLRAERSLTVTSSTRDGRSDGGTSEQFVSDGITYVRSGPSDATTYASYPGTADVVGTAIALSQARAYGADEDLTARGTERFDGVSVTRFELSEASSPLIRAGSVSTAGSSGVVEITDFRYVVLVDANGLSRYESWSFTGRTTEGETVSGEWEYTLTGVGSTTVEDPEWLAAAREAVGR</sequence>
<feature type="compositionally biased region" description="Low complexity" evidence="1">
    <location>
        <begin position="31"/>
        <end position="44"/>
    </location>
</feature>
<dbReference type="EMBL" id="JBHTAT010000001">
    <property type="protein sequence ID" value="MFC7254648.1"/>
    <property type="molecule type" value="Genomic_DNA"/>
</dbReference>
<proteinExistence type="predicted"/>
<keyword evidence="3" id="KW-1185">Reference proteome</keyword>
<reference evidence="2 3" key="1">
    <citation type="journal article" date="2019" name="Int. J. Syst. Evol. Microbiol.">
        <title>The Global Catalogue of Microorganisms (GCM) 10K type strain sequencing project: providing services to taxonomists for standard genome sequencing and annotation.</title>
        <authorList>
            <consortium name="The Broad Institute Genomics Platform"/>
            <consortium name="The Broad Institute Genome Sequencing Center for Infectious Disease"/>
            <person name="Wu L."/>
            <person name="Ma J."/>
        </authorList>
    </citation>
    <scope>NUCLEOTIDE SEQUENCE [LARGE SCALE GENOMIC DNA]</scope>
    <source>
        <strain evidence="2 3">GX21</strain>
    </source>
</reference>
<dbReference type="GeneID" id="96952968"/>
<name>A0ABD5ZVG2_9EURY</name>
<comment type="caution">
    <text evidence="2">The sequence shown here is derived from an EMBL/GenBank/DDBJ whole genome shotgun (WGS) entry which is preliminary data.</text>
</comment>
<dbReference type="PROSITE" id="PS51257">
    <property type="entry name" value="PROKAR_LIPOPROTEIN"/>
    <property type="match status" value="1"/>
</dbReference>
<evidence type="ECO:0000256" key="1">
    <source>
        <dbReference type="SAM" id="MobiDB-lite"/>
    </source>
</evidence>
<evidence type="ECO:0000313" key="3">
    <source>
        <dbReference type="Proteomes" id="UP001596434"/>
    </source>
</evidence>
<dbReference type="Gene3D" id="2.50.20.20">
    <property type="match status" value="1"/>
</dbReference>
<accession>A0ABD5ZVG2</accession>
<evidence type="ECO:0008006" key="4">
    <source>
        <dbReference type="Google" id="ProtNLM"/>
    </source>
</evidence>
<feature type="region of interest" description="Disordered" evidence="1">
    <location>
        <begin position="31"/>
        <end position="60"/>
    </location>
</feature>
<gene>
    <name evidence="2" type="ORF">ACFQKE_04920</name>
</gene>
<organism evidence="2 3">
    <name type="scientific">Haloplanus litoreus</name>
    <dbReference type="NCBI Taxonomy" id="767515"/>
    <lineage>
        <taxon>Archaea</taxon>
        <taxon>Methanobacteriati</taxon>
        <taxon>Methanobacteriota</taxon>
        <taxon>Stenosarchaea group</taxon>
        <taxon>Halobacteria</taxon>
        <taxon>Halobacteriales</taxon>
        <taxon>Haloferacaceae</taxon>
        <taxon>Haloplanus</taxon>
    </lineage>
</organism>
<protein>
    <recommendedName>
        <fullName evidence="4">Lipoprotein</fullName>
    </recommendedName>
</protein>
<dbReference type="Pfam" id="PF24381">
    <property type="entry name" value="DUF7537"/>
    <property type="match status" value="1"/>
</dbReference>
<dbReference type="Proteomes" id="UP001596434">
    <property type="component" value="Unassembled WGS sequence"/>
</dbReference>
<dbReference type="RefSeq" id="WP_379702845.1">
    <property type="nucleotide sequence ID" value="NZ_JBHTAT010000001.1"/>
</dbReference>